<accession>A0A1B1KJ23</accession>
<gene>
    <name evidence="1" type="ORF">R1CP_40145</name>
</gene>
<dbReference type="AlphaFoldDB" id="A0A1B1KJ23"/>
<keyword evidence="1" id="KW-0614">Plasmid</keyword>
<sequence length="376" mass="40948">MICKTNPSEWATVRPILAAMSTSASGSSANTALPAISLLPTAVGPKHIDELAGALYEISRHHAQRAIANIGTDDPLELIDQAFSIGASLELLTKATLAGIDPHLIRGVRSNNDTTLALIGRPRFVHRLPLLNTIGGKDGVTLLNQITGNSLRPTSSPVLDQLFGVRDSAVHLALVDPAANDAALGQVVRLIDSMLNARAVHQLDGDWDSYWGDHLDVASARLSRAVDQLATEYEQALASAKRTFQRWAIPGDKAGALQAAVQILEEQAPRVESDEVARHHTCPACNSQGWVVYQCNRGNVEIDDGDAPHSLAWFVKVMGQPLYFECNVCRLYLDEDNVELADITEIELDEEEASDEEIELWRDSQYEDAVDMGYPD</sequence>
<geneLocation type="plasmid" evidence="2">
    <name>pr1cp1</name>
</geneLocation>
<name>A0A1B1KJ23_RHOOP</name>
<dbReference type="EMBL" id="CP009112">
    <property type="protein sequence ID" value="ANS32609.1"/>
    <property type="molecule type" value="Genomic_DNA"/>
</dbReference>
<protein>
    <submittedName>
        <fullName evidence="1">Uncharacterized protein</fullName>
    </submittedName>
</protein>
<evidence type="ECO:0000313" key="1">
    <source>
        <dbReference type="EMBL" id="ANS32609.1"/>
    </source>
</evidence>
<evidence type="ECO:0000313" key="2">
    <source>
        <dbReference type="Proteomes" id="UP000186108"/>
    </source>
</evidence>
<organism evidence="1 2">
    <name type="scientific">Rhodococcus opacus</name>
    <name type="common">Nocardia opaca</name>
    <dbReference type="NCBI Taxonomy" id="37919"/>
    <lineage>
        <taxon>Bacteria</taxon>
        <taxon>Bacillati</taxon>
        <taxon>Actinomycetota</taxon>
        <taxon>Actinomycetes</taxon>
        <taxon>Mycobacteriales</taxon>
        <taxon>Nocardiaceae</taxon>
        <taxon>Rhodococcus</taxon>
    </lineage>
</organism>
<reference evidence="1 2" key="1">
    <citation type="submission" date="2014-07" db="EMBL/GenBank/DDBJ databases">
        <authorList>
            <person name="Zhang J.E."/>
            <person name="Yang H."/>
            <person name="Guo J."/>
            <person name="Deng Z."/>
            <person name="Luo H."/>
            <person name="Luo M."/>
            <person name="Zhao B."/>
        </authorList>
    </citation>
    <scope>NUCLEOTIDE SEQUENCE [LARGE SCALE GENOMIC DNA]</scope>
    <source>
        <strain evidence="1 2">1CP</strain>
        <plasmid evidence="2">Plasmid pr1cp1</plasmid>
    </source>
</reference>
<proteinExistence type="predicted"/>
<dbReference type="Proteomes" id="UP000186108">
    <property type="component" value="Plasmid pR1CP1"/>
</dbReference>